<dbReference type="AlphaFoldDB" id="A0AAN9VTS7"/>
<organism evidence="1 2">
    <name type="scientific">Gryllus longicercus</name>
    <dbReference type="NCBI Taxonomy" id="2509291"/>
    <lineage>
        <taxon>Eukaryota</taxon>
        <taxon>Metazoa</taxon>
        <taxon>Ecdysozoa</taxon>
        <taxon>Arthropoda</taxon>
        <taxon>Hexapoda</taxon>
        <taxon>Insecta</taxon>
        <taxon>Pterygota</taxon>
        <taxon>Neoptera</taxon>
        <taxon>Polyneoptera</taxon>
        <taxon>Orthoptera</taxon>
        <taxon>Ensifera</taxon>
        <taxon>Gryllidea</taxon>
        <taxon>Grylloidea</taxon>
        <taxon>Gryllidae</taxon>
        <taxon>Gryllinae</taxon>
        <taxon>Gryllus</taxon>
    </lineage>
</organism>
<gene>
    <name evidence="1" type="ORF">R5R35_010014</name>
</gene>
<sequence length="61" mass="6862">MFASGFETVMSKSAFLLISQRPATNVQDNSYQLEAGPTMLQDCDKIHHNLNTSDTLKCIWL</sequence>
<comment type="caution">
    <text evidence="1">The sequence shown here is derived from an EMBL/GenBank/DDBJ whole genome shotgun (WGS) entry which is preliminary data.</text>
</comment>
<protein>
    <submittedName>
        <fullName evidence="1">Uncharacterized protein</fullName>
    </submittedName>
</protein>
<evidence type="ECO:0000313" key="1">
    <source>
        <dbReference type="EMBL" id="KAK7869646.1"/>
    </source>
</evidence>
<proteinExistence type="predicted"/>
<name>A0AAN9VTS7_9ORTH</name>
<evidence type="ECO:0000313" key="2">
    <source>
        <dbReference type="Proteomes" id="UP001378592"/>
    </source>
</evidence>
<reference evidence="1 2" key="1">
    <citation type="submission" date="2024-03" db="EMBL/GenBank/DDBJ databases">
        <title>The genome assembly and annotation of the cricket Gryllus longicercus Weissman &amp; Gray.</title>
        <authorList>
            <person name="Szrajer S."/>
            <person name="Gray D."/>
            <person name="Ylla G."/>
        </authorList>
    </citation>
    <scope>NUCLEOTIDE SEQUENCE [LARGE SCALE GENOMIC DNA]</scope>
    <source>
        <strain evidence="1">DAG 2021-001</strain>
        <tissue evidence="1">Whole body minus gut</tissue>
    </source>
</reference>
<dbReference type="Proteomes" id="UP001378592">
    <property type="component" value="Unassembled WGS sequence"/>
</dbReference>
<dbReference type="EMBL" id="JAZDUA010000071">
    <property type="protein sequence ID" value="KAK7869646.1"/>
    <property type="molecule type" value="Genomic_DNA"/>
</dbReference>
<keyword evidence="2" id="KW-1185">Reference proteome</keyword>
<accession>A0AAN9VTS7</accession>